<keyword evidence="3" id="KW-0238">DNA-binding</keyword>
<feature type="region of interest" description="Disordered" evidence="6">
    <location>
        <begin position="312"/>
        <end position="378"/>
    </location>
</feature>
<evidence type="ECO:0000256" key="5">
    <source>
        <dbReference type="ARBA" id="ARBA00023242"/>
    </source>
</evidence>
<evidence type="ECO:0000256" key="1">
    <source>
        <dbReference type="ARBA" id="ARBA00004123"/>
    </source>
</evidence>
<feature type="compositionally biased region" description="Low complexity" evidence="6">
    <location>
        <begin position="170"/>
        <end position="272"/>
    </location>
</feature>
<dbReference type="EMBL" id="ML143394">
    <property type="protein sequence ID" value="TBU32591.1"/>
    <property type="molecule type" value="Genomic_DNA"/>
</dbReference>
<accession>A0A4Q9N118</accession>
<keyword evidence="4" id="KW-0804">Transcription</keyword>
<dbReference type="InterPro" id="IPR036638">
    <property type="entry name" value="HLH_DNA-bd_sf"/>
</dbReference>
<dbReference type="Proteomes" id="UP000292957">
    <property type="component" value="Unassembled WGS sequence"/>
</dbReference>
<dbReference type="GO" id="GO:0000981">
    <property type="term" value="F:DNA-binding transcription factor activity, RNA polymerase II-specific"/>
    <property type="evidence" value="ECO:0007669"/>
    <property type="project" value="TreeGrafter"/>
</dbReference>
<feature type="compositionally biased region" description="Acidic residues" evidence="6">
    <location>
        <begin position="456"/>
        <end position="472"/>
    </location>
</feature>
<feature type="compositionally biased region" description="Low complexity" evidence="6">
    <location>
        <begin position="103"/>
        <end position="113"/>
    </location>
</feature>
<dbReference type="Gene3D" id="4.10.280.10">
    <property type="entry name" value="Helix-loop-helix DNA-binding domain"/>
    <property type="match status" value="1"/>
</dbReference>
<evidence type="ECO:0000256" key="3">
    <source>
        <dbReference type="ARBA" id="ARBA00023125"/>
    </source>
</evidence>
<evidence type="ECO:0000259" key="7">
    <source>
        <dbReference type="PROSITE" id="PS50888"/>
    </source>
</evidence>
<comment type="subcellular location">
    <subcellularLocation>
        <location evidence="1">Nucleus</location>
    </subcellularLocation>
</comment>
<feature type="domain" description="BHLH" evidence="7">
    <location>
        <begin position="281"/>
        <end position="393"/>
    </location>
</feature>
<dbReference type="PANTHER" id="PTHR15741:SF27">
    <property type="entry name" value="TRANSCRIPTION FACTOR AP-4"/>
    <property type="match status" value="1"/>
</dbReference>
<feature type="region of interest" description="Disordered" evidence="6">
    <location>
        <begin position="64"/>
        <end position="113"/>
    </location>
</feature>
<dbReference type="OrthoDB" id="5778525at2759"/>
<dbReference type="InterPro" id="IPR052207">
    <property type="entry name" value="Max-like/E-box_TFs"/>
</dbReference>
<feature type="compositionally biased region" description="Basic and acidic residues" evidence="6">
    <location>
        <begin position="313"/>
        <end position="332"/>
    </location>
</feature>
<evidence type="ECO:0000256" key="2">
    <source>
        <dbReference type="ARBA" id="ARBA00023015"/>
    </source>
</evidence>
<dbReference type="SUPFAM" id="SSF47459">
    <property type="entry name" value="HLH, helix-loop-helix DNA-binding domain"/>
    <property type="match status" value="1"/>
</dbReference>
<name>A0A4Q9N118_9APHY</name>
<evidence type="ECO:0000313" key="8">
    <source>
        <dbReference type="EMBL" id="TBU32591.1"/>
    </source>
</evidence>
<dbReference type="InterPro" id="IPR011598">
    <property type="entry name" value="bHLH_dom"/>
</dbReference>
<dbReference type="PROSITE" id="PS50888">
    <property type="entry name" value="BHLH"/>
    <property type="match status" value="1"/>
</dbReference>
<dbReference type="GO" id="GO:0005634">
    <property type="term" value="C:nucleus"/>
    <property type="evidence" value="ECO:0007669"/>
    <property type="project" value="UniProtKB-SubCell"/>
</dbReference>
<dbReference type="GO" id="GO:0000978">
    <property type="term" value="F:RNA polymerase II cis-regulatory region sequence-specific DNA binding"/>
    <property type="evidence" value="ECO:0007669"/>
    <property type="project" value="TreeGrafter"/>
</dbReference>
<dbReference type="PANTHER" id="PTHR15741">
    <property type="entry name" value="BASIC HELIX-LOOP-HELIX ZIP TRANSCRIPTION FACTOR"/>
    <property type="match status" value="1"/>
</dbReference>
<feature type="region of interest" description="Disordered" evidence="6">
    <location>
        <begin position="447"/>
        <end position="472"/>
    </location>
</feature>
<feature type="compositionally biased region" description="Basic and acidic residues" evidence="6">
    <location>
        <begin position="363"/>
        <end position="376"/>
    </location>
</feature>
<feature type="compositionally biased region" description="Polar residues" evidence="6">
    <location>
        <begin position="278"/>
        <end position="288"/>
    </location>
</feature>
<keyword evidence="2" id="KW-0805">Transcription regulation</keyword>
<evidence type="ECO:0000256" key="6">
    <source>
        <dbReference type="SAM" id="MobiDB-lite"/>
    </source>
</evidence>
<dbReference type="GO" id="GO:0046983">
    <property type="term" value="F:protein dimerization activity"/>
    <property type="evidence" value="ECO:0007669"/>
    <property type="project" value="InterPro"/>
</dbReference>
<feature type="compositionally biased region" description="Polar residues" evidence="6">
    <location>
        <begin position="135"/>
        <end position="151"/>
    </location>
</feature>
<dbReference type="AlphaFoldDB" id="A0A4Q9N118"/>
<feature type="region of interest" description="Disordered" evidence="6">
    <location>
        <begin position="134"/>
        <end position="296"/>
    </location>
</feature>
<reference evidence="8" key="1">
    <citation type="submission" date="2019-01" db="EMBL/GenBank/DDBJ databases">
        <title>Draft genome sequences of three monokaryotic isolates of the white-rot basidiomycete fungus Dichomitus squalens.</title>
        <authorList>
            <consortium name="DOE Joint Genome Institute"/>
            <person name="Lopez S.C."/>
            <person name="Andreopoulos B."/>
            <person name="Pangilinan J."/>
            <person name="Lipzen A."/>
            <person name="Riley R."/>
            <person name="Ahrendt S."/>
            <person name="Ng V."/>
            <person name="Barry K."/>
            <person name="Daum C."/>
            <person name="Grigoriev I.V."/>
            <person name="Hilden K.S."/>
            <person name="Makela M.R."/>
            <person name="de Vries R.P."/>
        </authorList>
    </citation>
    <scope>NUCLEOTIDE SEQUENCE [LARGE SCALE GENOMIC DNA]</scope>
    <source>
        <strain evidence="8">OM18370.1</strain>
    </source>
</reference>
<keyword evidence="5" id="KW-0539">Nucleus</keyword>
<feature type="compositionally biased region" description="Low complexity" evidence="6">
    <location>
        <begin position="69"/>
        <end position="91"/>
    </location>
</feature>
<protein>
    <recommendedName>
        <fullName evidence="7">BHLH domain-containing protein</fullName>
    </recommendedName>
</protein>
<proteinExistence type="predicted"/>
<gene>
    <name evidence="8" type="ORF">BD311DRAFT_794783</name>
</gene>
<evidence type="ECO:0000256" key="4">
    <source>
        <dbReference type="ARBA" id="ARBA00023163"/>
    </source>
</evidence>
<organism evidence="8">
    <name type="scientific">Dichomitus squalens</name>
    <dbReference type="NCBI Taxonomy" id="114155"/>
    <lineage>
        <taxon>Eukaryota</taxon>
        <taxon>Fungi</taxon>
        <taxon>Dikarya</taxon>
        <taxon>Basidiomycota</taxon>
        <taxon>Agaricomycotina</taxon>
        <taxon>Agaricomycetes</taxon>
        <taxon>Polyporales</taxon>
        <taxon>Polyporaceae</taxon>
        <taxon>Dichomitus</taxon>
    </lineage>
</organism>
<sequence length="472" mass="49250">MTLFSPSEAVYLTSFLSAVDLDSSISPDGSIDPSIADNIPHIQGTEALAKATKDLMSLDVPVSTNHHLSSSYPSHPPQSSSSGPSYWPSIPGTESAQFKDRSTSSPGSSTSLFSFQHLSQPHVQIAPLRGFEHAPSSSGYTLPPITTSNYANGHDGTHTRPSPVPPSPSAPSVLASTSTSTSTKRPLPSSSQPATDPSSSKRLRASPSSSSPFPSAPDADSPPGSGPGAASATTRPRRTASSTQSKSTPAPSQSSSASSSANGVSGSTAAGAKGALLSPSQKRANHIQSEQKRRANIRRGYEALCEAVPALREAIRQEEERERTKGREKELEVIEEPSQANPKGKVRGGGGNADGKGKKKKGGRAEAEKPDGRAGPRSENVVLQKTIDYITGLLDERCTLLQRLELARGVLPLGHPALSVESRHVDPATGVPLWEREWNGGMDLDISDFVGAGADGDGDVEAEEEGGSEDEG</sequence>